<evidence type="ECO:0000259" key="6">
    <source>
        <dbReference type="PROSITE" id="PS51007"/>
    </source>
</evidence>
<keyword evidence="3 4" id="KW-0408">Iron</keyword>
<feature type="domain" description="Cytochrome c" evidence="6">
    <location>
        <begin position="407"/>
        <end position="546"/>
    </location>
</feature>
<keyword evidence="1 4" id="KW-0349">Heme</keyword>
<dbReference type="PANTHER" id="PTHR30600:SF4">
    <property type="entry name" value="CYTOCHROME C DOMAIN-CONTAINING PROTEIN"/>
    <property type="match status" value="1"/>
</dbReference>
<feature type="chain" id="PRO_5039066149" description="Cytochrome c domain-containing protein" evidence="5">
    <location>
        <begin position="19"/>
        <end position="546"/>
    </location>
</feature>
<evidence type="ECO:0000256" key="2">
    <source>
        <dbReference type="ARBA" id="ARBA00022723"/>
    </source>
</evidence>
<dbReference type="InterPro" id="IPR010538">
    <property type="entry name" value="DHOR"/>
</dbReference>
<dbReference type="Proteomes" id="UP000810252">
    <property type="component" value="Unassembled WGS sequence"/>
</dbReference>
<dbReference type="InterPro" id="IPR051395">
    <property type="entry name" value="Cytochrome_c_Peroxidase/MauG"/>
</dbReference>
<feature type="signal peptide" evidence="5">
    <location>
        <begin position="1"/>
        <end position="18"/>
    </location>
</feature>
<dbReference type="PROSITE" id="PS51257">
    <property type="entry name" value="PROKAR_LIPOPROTEIN"/>
    <property type="match status" value="1"/>
</dbReference>
<gene>
    <name evidence="7" type="ORF">IAC29_00335</name>
</gene>
<keyword evidence="2 4" id="KW-0479">Metal-binding</keyword>
<evidence type="ECO:0000256" key="1">
    <source>
        <dbReference type="ARBA" id="ARBA00022617"/>
    </source>
</evidence>
<protein>
    <recommendedName>
        <fullName evidence="6">Cytochrome c domain-containing protein</fullName>
    </recommendedName>
</protein>
<dbReference type="PROSITE" id="PS51007">
    <property type="entry name" value="CYTC"/>
    <property type="match status" value="1"/>
</dbReference>
<proteinExistence type="predicted"/>
<dbReference type="GO" id="GO:0009055">
    <property type="term" value="F:electron transfer activity"/>
    <property type="evidence" value="ECO:0007669"/>
    <property type="project" value="InterPro"/>
</dbReference>
<organism evidence="7 8">
    <name type="scientific">Candidatus Cryptobacteroides merdigallinarum</name>
    <dbReference type="NCBI Taxonomy" id="2840770"/>
    <lineage>
        <taxon>Bacteria</taxon>
        <taxon>Pseudomonadati</taxon>
        <taxon>Bacteroidota</taxon>
        <taxon>Bacteroidia</taxon>
        <taxon>Bacteroidales</taxon>
        <taxon>Candidatus Cryptobacteroides</taxon>
    </lineage>
</organism>
<evidence type="ECO:0000313" key="7">
    <source>
        <dbReference type="EMBL" id="MBO8447703.1"/>
    </source>
</evidence>
<accession>A0A9D9EHL6</accession>
<dbReference type="InterPro" id="IPR009056">
    <property type="entry name" value="Cyt_c-like_dom"/>
</dbReference>
<reference evidence="7" key="2">
    <citation type="journal article" date="2021" name="PeerJ">
        <title>Extensive microbial diversity within the chicken gut microbiome revealed by metagenomics and culture.</title>
        <authorList>
            <person name="Gilroy R."/>
            <person name="Ravi A."/>
            <person name="Getino M."/>
            <person name="Pursley I."/>
            <person name="Horton D.L."/>
            <person name="Alikhan N.F."/>
            <person name="Baker D."/>
            <person name="Gharbi K."/>
            <person name="Hall N."/>
            <person name="Watson M."/>
            <person name="Adriaenssens E.M."/>
            <person name="Foster-Nyarko E."/>
            <person name="Jarju S."/>
            <person name="Secka A."/>
            <person name="Antonio M."/>
            <person name="Oren A."/>
            <person name="Chaudhuri R.R."/>
            <person name="La Ragione R."/>
            <person name="Hildebrand F."/>
            <person name="Pallen M.J."/>
        </authorList>
    </citation>
    <scope>NUCLEOTIDE SEQUENCE</scope>
    <source>
        <strain evidence="7">20514</strain>
    </source>
</reference>
<dbReference type="Gene3D" id="1.10.760.10">
    <property type="entry name" value="Cytochrome c-like domain"/>
    <property type="match status" value="1"/>
</dbReference>
<comment type="caution">
    <text evidence="7">The sequence shown here is derived from an EMBL/GenBank/DDBJ whole genome shotgun (WGS) entry which is preliminary data.</text>
</comment>
<dbReference type="GO" id="GO:0004130">
    <property type="term" value="F:cytochrome-c peroxidase activity"/>
    <property type="evidence" value="ECO:0007669"/>
    <property type="project" value="TreeGrafter"/>
</dbReference>
<dbReference type="Pfam" id="PF06537">
    <property type="entry name" value="DHOR"/>
    <property type="match status" value="2"/>
</dbReference>
<dbReference type="GO" id="GO:0020037">
    <property type="term" value="F:heme binding"/>
    <property type="evidence" value="ECO:0007669"/>
    <property type="project" value="InterPro"/>
</dbReference>
<dbReference type="GO" id="GO:0046872">
    <property type="term" value="F:metal ion binding"/>
    <property type="evidence" value="ECO:0007669"/>
    <property type="project" value="UniProtKB-KW"/>
</dbReference>
<reference evidence="7" key="1">
    <citation type="submission" date="2020-10" db="EMBL/GenBank/DDBJ databases">
        <authorList>
            <person name="Gilroy R."/>
        </authorList>
    </citation>
    <scope>NUCLEOTIDE SEQUENCE</scope>
    <source>
        <strain evidence="7">20514</strain>
    </source>
</reference>
<sequence>MKRTMTIMAAVLAMAACNDDPVSTENPDPQPVPDWVAVETYSGGELGTTFNVSASAFEDPAPAVENAGLVQQFKHGEMIFEHNYGPTSEPFDGLGPLYLRTSCLMCHPGYGHGKRTDAYRYNEMGNGYLLVLYDKETDAYLTSLTGMPQTKAIEPFKAPLDEEKIQINWLSYQDEWGNKFPDGETYDLIYPEVVIPADAYYVPIQASRNGQTVTLTADEVGIRLESTIGIYGTGLLDAIPDDSLKVQYAKLEEVEKATGRDLVNDAFFKDGEWVKQYSNSLQGNGEQHPYRFTYALSRGALQDGPGANAIWNITNVTRSDRRYHYMTTAYAATASQDPDVQDGFYHFIDTYFPDCKDMWETGNVEQDIYSFLTSQKLPVEMTDEEYTDLMIWHRGLAVPAARNLSDTQVQRGRELFREIGCASCHRPSWKTGPDNYNDPNLFFTGDELPRYPEQTIWPYSDMMQHRLYMKNDIRGAWCRTTPLWGRGLSLVCSGHQDRLHDCRARNVIEAIMWHGSAQSDARSSVEEFRELSSEDREAIVAFINAI</sequence>
<evidence type="ECO:0000256" key="5">
    <source>
        <dbReference type="SAM" id="SignalP"/>
    </source>
</evidence>
<dbReference type="InterPro" id="IPR036909">
    <property type="entry name" value="Cyt_c-like_dom_sf"/>
</dbReference>
<dbReference type="SUPFAM" id="SSF46626">
    <property type="entry name" value="Cytochrome c"/>
    <property type="match status" value="1"/>
</dbReference>
<evidence type="ECO:0000313" key="8">
    <source>
        <dbReference type="Proteomes" id="UP000810252"/>
    </source>
</evidence>
<name>A0A9D9EHL6_9BACT</name>
<keyword evidence="5" id="KW-0732">Signal</keyword>
<dbReference type="EMBL" id="JADIMQ010000003">
    <property type="protein sequence ID" value="MBO8447703.1"/>
    <property type="molecule type" value="Genomic_DNA"/>
</dbReference>
<dbReference type="PANTHER" id="PTHR30600">
    <property type="entry name" value="CYTOCHROME C PEROXIDASE-RELATED"/>
    <property type="match status" value="1"/>
</dbReference>
<evidence type="ECO:0000256" key="3">
    <source>
        <dbReference type="ARBA" id="ARBA00023004"/>
    </source>
</evidence>
<dbReference type="AlphaFoldDB" id="A0A9D9EHL6"/>
<evidence type="ECO:0000256" key="4">
    <source>
        <dbReference type="PROSITE-ProRule" id="PRU00433"/>
    </source>
</evidence>